<evidence type="ECO:0000259" key="4">
    <source>
        <dbReference type="Pfam" id="PF00135"/>
    </source>
</evidence>
<evidence type="ECO:0000313" key="6">
    <source>
        <dbReference type="Proteomes" id="UP000799423"/>
    </source>
</evidence>
<dbReference type="OrthoDB" id="3200163at2759"/>
<dbReference type="AlphaFoldDB" id="A0A6A7AP06"/>
<dbReference type="Proteomes" id="UP000799423">
    <property type="component" value="Unassembled WGS sequence"/>
</dbReference>
<dbReference type="InterPro" id="IPR019826">
    <property type="entry name" value="Carboxylesterase_B_AS"/>
</dbReference>
<protein>
    <recommendedName>
        <fullName evidence="3">Carboxylic ester hydrolase</fullName>
        <ecNumber evidence="3">3.1.1.-</ecNumber>
    </recommendedName>
</protein>
<dbReference type="EC" id="3.1.1.-" evidence="3"/>
<reference evidence="5" key="1">
    <citation type="submission" date="2020-01" db="EMBL/GenBank/DDBJ databases">
        <authorList>
            <consortium name="DOE Joint Genome Institute"/>
            <person name="Haridas S."/>
            <person name="Albert R."/>
            <person name="Binder M."/>
            <person name="Bloem J."/>
            <person name="Labutti K."/>
            <person name="Salamov A."/>
            <person name="Andreopoulos B."/>
            <person name="Baker S.E."/>
            <person name="Barry K."/>
            <person name="Bills G."/>
            <person name="Bluhm B.H."/>
            <person name="Cannon C."/>
            <person name="Castanera R."/>
            <person name="Culley D.E."/>
            <person name="Daum C."/>
            <person name="Ezra D."/>
            <person name="Gonzalez J.B."/>
            <person name="Henrissat B."/>
            <person name="Kuo A."/>
            <person name="Liang C."/>
            <person name="Lipzen A."/>
            <person name="Lutzoni F."/>
            <person name="Magnuson J."/>
            <person name="Mondo S."/>
            <person name="Nolan M."/>
            <person name="Ohm R."/>
            <person name="Pangilinan J."/>
            <person name="Park H.-J."/>
            <person name="Ramirez L."/>
            <person name="Alfaro M."/>
            <person name="Sun H."/>
            <person name="Tritt A."/>
            <person name="Yoshinaga Y."/>
            <person name="Zwiers L.-H."/>
            <person name="Turgeon B.G."/>
            <person name="Goodwin S.B."/>
            <person name="Spatafora J.W."/>
            <person name="Crous P.W."/>
            <person name="Grigoriev I.V."/>
        </authorList>
    </citation>
    <scope>NUCLEOTIDE SEQUENCE</scope>
    <source>
        <strain evidence="5">IPT5</strain>
    </source>
</reference>
<name>A0A6A7AP06_9PLEO</name>
<comment type="similarity">
    <text evidence="1 3">Belongs to the type-B carboxylesterase/lipase family.</text>
</comment>
<evidence type="ECO:0000313" key="5">
    <source>
        <dbReference type="EMBL" id="KAF2843909.1"/>
    </source>
</evidence>
<dbReference type="SUPFAM" id="SSF53474">
    <property type="entry name" value="alpha/beta-Hydrolases"/>
    <property type="match status" value="1"/>
</dbReference>
<keyword evidence="6" id="KW-1185">Reference proteome</keyword>
<proteinExistence type="inferred from homology"/>
<accession>A0A6A7AP06</accession>
<dbReference type="EMBL" id="MU006476">
    <property type="protein sequence ID" value="KAF2843909.1"/>
    <property type="molecule type" value="Genomic_DNA"/>
</dbReference>
<organism evidence="5 6">
    <name type="scientific">Plenodomus tracheiphilus IPT5</name>
    <dbReference type="NCBI Taxonomy" id="1408161"/>
    <lineage>
        <taxon>Eukaryota</taxon>
        <taxon>Fungi</taxon>
        <taxon>Dikarya</taxon>
        <taxon>Ascomycota</taxon>
        <taxon>Pezizomycotina</taxon>
        <taxon>Dothideomycetes</taxon>
        <taxon>Pleosporomycetidae</taxon>
        <taxon>Pleosporales</taxon>
        <taxon>Pleosporineae</taxon>
        <taxon>Leptosphaeriaceae</taxon>
        <taxon>Plenodomus</taxon>
    </lineage>
</organism>
<dbReference type="PANTHER" id="PTHR43918">
    <property type="entry name" value="ACETYLCHOLINESTERASE"/>
    <property type="match status" value="1"/>
</dbReference>
<dbReference type="GO" id="GO:0052689">
    <property type="term" value="F:carboxylic ester hydrolase activity"/>
    <property type="evidence" value="ECO:0007669"/>
    <property type="project" value="TreeGrafter"/>
</dbReference>
<feature type="domain" description="Carboxylesterase type B" evidence="4">
    <location>
        <begin position="28"/>
        <end position="321"/>
    </location>
</feature>
<evidence type="ECO:0000256" key="1">
    <source>
        <dbReference type="ARBA" id="ARBA00005964"/>
    </source>
</evidence>
<evidence type="ECO:0000256" key="2">
    <source>
        <dbReference type="ARBA" id="ARBA00022801"/>
    </source>
</evidence>
<gene>
    <name evidence="5" type="ORF">T440DRAFT_462676</name>
</gene>
<evidence type="ECO:0000256" key="3">
    <source>
        <dbReference type="RuleBase" id="RU361235"/>
    </source>
</evidence>
<dbReference type="PANTHER" id="PTHR43918:SF4">
    <property type="entry name" value="CARBOXYLIC ESTER HYDROLASE"/>
    <property type="match status" value="1"/>
</dbReference>
<dbReference type="InterPro" id="IPR002018">
    <property type="entry name" value="CarbesteraseB"/>
</dbReference>
<dbReference type="Gene3D" id="3.40.50.1820">
    <property type="entry name" value="alpha/beta hydrolase"/>
    <property type="match status" value="1"/>
</dbReference>
<sequence length="341" mass="36756">MSSYYDLARLVKLSSESGKPAIGTNCGSYRLGVYGFLYSSALRDAGVKANRGVRDQRTALEWVRENITGFGGDPERVTLVGGSAGGVSATLILQSTKAMFQQLVSLGGTSLLMKPLPPFVADVIYSTILQKLQCDSSRPAEDQLASLLAVAPEAVLSTIGPDVPLLPLVDGDIITTNATFTQWGSSDIATVVPGVEWCSRVLLEDCQNDGKILAFALLSHKDILVSALRKTLKTSVSSLQSDVDAIVEAYGITAGDSPDGAMVKILRLVDDIQFYAPTVTLSTAWPISSFVCHFNEPNPWDGPGKGEANHILDVAFLFQNFNEYLDPMQDKTAEDFGRHFR</sequence>
<keyword evidence="2 3" id="KW-0378">Hydrolase</keyword>
<dbReference type="InterPro" id="IPR050654">
    <property type="entry name" value="AChE-related_enzymes"/>
</dbReference>
<dbReference type="InterPro" id="IPR029058">
    <property type="entry name" value="AB_hydrolase_fold"/>
</dbReference>
<dbReference type="Pfam" id="PF00135">
    <property type="entry name" value="COesterase"/>
    <property type="match status" value="1"/>
</dbReference>
<dbReference type="PROSITE" id="PS00122">
    <property type="entry name" value="CARBOXYLESTERASE_B_1"/>
    <property type="match status" value="1"/>
</dbReference>